<dbReference type="STRING" id="1121959.SAMN02746009_01472"/>
<evidence type="ECO:0000313" key="2">
    <source>
        <dbReference type="EMBL" id="SHK72453.1"/>
    </source>
</evidence>
<dbReference type="EMBL" id="FRAS01000005">
    <property type="protein sequence ID" value="SHK72453.1"/>
    <property type="molecule type" value="Genomic_DNA"/>
</dbReference>
<keyword evidence="3" id="KW-1185">Reference proteome</keyword>
<gene>
    <name evidence="2" type="ORF">SAMN02746009_01472</name>
</gene>
<name>A0A1M6UTI6_9BACT</name>
<feature type="coiled-coil region" evidence="1">
    <location>
        <begin position="2"/>
        <end position="29"/>
    </location>
</feature>
<dbReference type="Proteomes" id="UP000183947">
    <property type="component" value="Unassembled WGS sequence"/>
</dbReference>
<keyword evidence="1" id="KW-0175">Coiled coil</keyword>
<dbReference type="AlphaFoldDB" id="A0A1M6UTI6"/>
<accession>A0A1M6UTI6</accession>
<sequence>MKNKLRKLLTHYQQERDTLQALIDSCTEEGEYKLAGSYAKGLLQLDQKLRTLHNLADPLYDEKQHRRAVVERARAMLLEEGEDRMLAEILREQESRLAALEHSPTEKSPAAVQNHLRQTISKLLTKKIESFSLSFGPELPAWCSWSGKRLS</sequence>
<proteinExistence type="predicted"/>
<organism evidence="2 3">
    <name type="scientific">Hymenobacter psychrotolerans DSM 18569</name>
    <dbReference type="NCBI Taxonomy" id="1121959"/>
    <lineage>
        <taxon>Bacteria</taxon>
        <taxon>Pseudomonadati</taxon>
        <taxon>Bacteroidota</taxon>
        <taxon>Cytophagia</taxon>
        <taxon>Cytophagales</taxon>
        <taxon>Hymenobacteraceae</taxon>
        <taxon>Hymenobacter</taxon>
    </lineage>
</organism>
<dbReference type="RefSeq" id="WP_073282602.1">
    <property type="nucleotide sequence ID" value="NZ_FRAS01000005.1"/>
</dbReference>
<dbReference type="OrthoDB" id="893590at2"/>
<protein>
    <submittedName>
        <fullName evidence="2">Uncharacterized protein</fullName>
    </submittedName>
</protein>
<evidence type="ECO:0000313" key="3">
    <source>
        <dbReference type="Proteomes" id="UP000183947"/>
    </source>
</evidence>
<reference evidence="3" key="1">
    <citation type="submission" date="2016-11" db="EMBL/GenBank/DDBJ databases">
        <authorList>
            <person name="Varghese N."/>
            <person name="Submissions S."/>
        </authorList>
    </citation>
    <scope>NUCLEOTIDE SEQUENCE [LARGE SCALE GENOMIC DNA]</scope>
    <source>
        <strain evidence="3">DSM 18569</strain>
    </source>
</reference>
<evidence type="ECO:0000256" key="1">
    <source>
        <dbReference type="SAM" id="Coils"/>
    </source>
</evidence>